<feature type="transmembrane region" description="Helical" evidence="1">
    <location>
        <begin position="54"/>
        <end position="75"/>
    </location>
</feature>
<proteinExistence type="predicted"/>
<organism evidence="2 3">
    <name type="scientific">Mycobacterium parmense</name>
    <dbReference type="NCBI Taxonomy" id="185642"/>
    <lineage>
        <taxon>Bacteria</taxon>
        <taxon>Bacillati</taxon>
        <taxon>Actinomycetota</taxon>
        <taxon>Actinomycetes</taxon>
        <taxon>Mycobacteriales</taxon>
        <taxon>Mycobacteriaceae</taxon>
        <taxon>Mycobacterium</taxon>
        <taxon>Mycobacterium simiae complex</taxon>
    </lineage>
</organism>
<accession>A0A7I7YT33</accession>
<dbReference type="Pfam" id="PF11292">
    <property type="entry name" value="DUF3093"/>
    <property type="match status" value="1"/>
</dbReference>
<name>A0A7I7YT33_9MYCO</name>
<dbReference type="InterPro" id="IPR021443">
    <property type="entry name" value="DUF3093"/>
</dbReference>
<sequence length="191" mass="21131">MGAVGQRKFGIEADDFHFKARLVDTGPQITLDRVSETRVAPHGVRYRERLWVPWWWWPPAFALAGLIAFEVNMGLALRPAWSPYAALFAVATAALLWLGRIEIRVTSGDDGVELWAGDAHLPVTAISRSAAIARSAKSAALGRQLDPAAYVLHRAWVGPMILTVLDDPDDPTPYWLVSCRHPERVLSALRS</sequence>
<keyword evidence="1" id="KW-1133">Transmembrane helix</keyword>
<dbReference type="Proteomes" id="UP000467105">
    <property type="component" value="Chromosome"/>
</dbReference>
<gene>
    <name evidence="2" type="ORF">MPRM_21500</name>
</gene>
<evidence type="ECO:0000313" key="2">
    <source>
        <dbReference type="EMBL" id="BBZ44869.1"/>
    </source>
</evidence>
<reference evidence="2 3" key="1">
    <citation type="journal article" date="2019" name="Emerg. Microbes Infect.">
        <title>Comprehensive subspecies identification of 175 nontuberculous mycobacteria species based on 7547 genomic profiles.</title>
        <authorList>
            <person name="Matsumoto Y."/>
            <person name="Kinjo T."/>
            <person name="Motooka D."/>
            <person name="Nabeya D."/>
            <person name="Jung N."/>
            <person name="Uechi K."/>
            <person name="Horii T."/>
            <person name="Iida T."/>
            <person name="Fujita J."/>
            <person name="Nakamura S."/>
        </authorList>
    </citation>
    <scope>NUCLEOTIDE SEQUENCE [LARGE SCALE GENOMIC DNA]</scope>
    <source>
        <strain evidence="2 3">JCM 14742</strain>
    </source>
</reference>
<keyword evidence="1" id="KW-0472">Membrane</keyword>
<dbReference type="EMBL" id="AP022614">
    <property type="protein sequence ID" value="BBZ44869.1"/>
    <property type="molecule type" value="Genomic_DNA"/>
</dbReference>
<keyword evidence="1" id="KW-0812">Transmembrane</keyword>
<keyword evidence="3" id="KW-1185">Reference proteome</keyword>
<evidence type="ECO:0000313" key="3">
    <source>
        <dbReference type="Proteomes" id="UP000467105"/>
    </source>
</evidence>
<protein>
    <submittedName>
        <fullName evidence="2">Membrane protein</fullName>
    </submittedName>
</protein>
<dbReference type="AlphaFoldDB" id="A0A7I7YT33"/>
<evidence type="ECO:0000256" key="1">
    <source>
        <dbReference type="SAM" id="Phobius"/>
    </source>
</evidence>
<feature type="transmembrane region" description="Helical" evidence="1">
    <location>
        <begin position="81"/>
        <end position="98"/>
    </location>
</feature>